<proteinExistence type="predicted"/>
<protein>
    <submittedName>
        <fullName evidence="3">Uncharacterized protein</fullName>
    </submittedName>
</protein>
<dbReference type="WBParaSite" id="SMRG1_8620.1">
    <property type="protein sequence ID" value="SMRG1_8620.1"/>
    <property type="gene ID" value="SMRG1_8620"/>
</dbReference>
<keyword evidence="1" id="KW-1133">Transmembrane helix</keyword>
<feature type="transmembrane region" description="Helical" evidence="1">
    <location>
        <begin position="63"/>
        <end position="84"/>
    </location>
</feature>
<reference evidence="3" key="1">
    <citation type="submission" date="2023-11" db="UniProtKB">
        <authorList>
            <consortium name="WormBaseParasite"/>
        </authorList>
    </citation>
    <scope>IDENTIFICATION</scope>
</reference>
<sequence length="123" mass="14524">MQSYFHNLLYYYWFSLHLRTQKRYYNYSHKFKLWQSIIQTLFSAGNNQVLLSVVCVKSVMGSALFVILMFARVLLFAYVTSVITDHIKDVVLYVVVQGFRTLITVDSVRVWKRIEMVALKLSI</sequence>
<keyword evidence="1" id="KW-0812">Transmembrane</keyword>
<dbReference type="AlphaFoldDB" id="A0AA85AIM1"/>
<organism evidence="2 3">
    <name type="scientific">Schistosoma margrebowiei</name>
    <dbReference type="NCBI Taxonomy" id="48269"/>
    <lineage>
        <taxon>Eukaryota</taxon>
        <taxon>Metazoa</taxon>
        <taxon>Spiralia</taxon>
        <taxon>Lophotrochozoa</taxon>
        <taxon>Platyhelminthes</taxon>
        <taxon>Trematoda</taxon>
        <taxon>Digenea</taxon>
        <taxon>Strigeidida</taxon>
        <taxon>Schistosomatoidea</taxon>
        <taxon>Schistosomatidae</taxon>
        <taxon>Schistosoma</taxon>
    </lineage>
</organism>
<accession>A0AA85AIM1</accession>
<name>A0AA85AIM1_9TREM</name>
<feature type="transmembrane region" description="Helical" evidence="1">
    <location>
        <begin position="33"/>
        <end position="56"/>
    </location>
</feature>
<evidence type="ECO:0000313" key="2">
    <source>
        <dbReference type="Proteomes" id="UP000050790"/>
    </source>
</evidence>
<dbReference type="Proteomes" id="UP000050790">
    <property type="component" value="Unassembled WGS sequence"/>
</dbReference>
<keyword evidence="1" id="KW-0472">Membrane</keyword>
<evidence type="ECO:0000256" key="1">
    <source>
        <dbReference type="SAM" id="Phobius"/>
    </source>
</evidence>
<evidence type="ECO:0000313" key="3">
    <source>
        <dbReference type="WBParaSite" id="SMRG1_8620.1"/>
    </source>
</evidence>